<gene>
    <name evidence="1" type="ORF">METZ01_LOCUS111079</name>
</gene>
<organism evidence="1">
    <name type="scientific">marine metagenome</name>
    <dbReference type="NCBI Taxonomy" id="408172"/>
    <lineage>
        <taxon>unclassified sequences</taxon>
        <taxon>metagenomes</taxon>
        <taxon>ecological metagenomes</taxon>
    </lineage>
</organism>
<name>A0A381X0G9_9ZZZZ</name>
<dbReference type="InterPro" id="IPR016155">
    <property type="entry name" value="Mopterin_synth/thiamin_S_b"/>
</dbReference>
<proteinExistence type="predicted"/>
<dbReference type="SUPFAM" id="SSF54285">
    <property type="entry name" value="MoaD/ThiS"/>
    <property type="match status" value="1"/>
</dbReference>
<evidence type="ECO:0000313" key="1">
    <source>
        <dbReference type="EMBL" id="SVA58225.1"/>
    </source>
</evidence>
<protein>
    <recommendedName>
        <fullName evidence="2">Molybdopterin biosynthesis protein MoeD</fullName>
    </recommendedName>
</protein>
<dbReference type="Gene3D" id="3.10.20.30">
    <property type="match status" value="1"/>
</dbReference>
<dbReference type="InterPro" id="IPR012675">
    <property type="entry name" value="Beta-grasp_dom_sf"/>
</dbReference>
<dbReference type="EMBL" id="UINC01013484">
    <property type="protein sequence ID" value="SVA58225.1"/>
    <property type="molecule type" value="Genomic_DNA"/>
</dbReference>
<sequence>MKVKLELFGASRDLSNKNFLEFNIEEKISIKDFKKKIINYVDKNFKGNEYYKKIIEKSAFCSEDNNIIPENYKIIKDQKIGIIPPIGGG</sequence>
<reference evidence="1" key="1">
    <citation type="submission" date="2018-05" db="EMBL/GenBank/DDBJ databases">
        <authorList>
            <person name="Lanie J.A."/>
            <person name="Ng W.-L."/>
            <person name="Kazmierczak K.M."/>
            <person name="Andrzejewski T.M."/>
            <person name="Davidsen T.M."/>
            <person name="Wayne K.J."/>
            <person name="Tettelin H."/>
            <person name="Glass J.I."/>
            <person name="Rusch D."/>
            <person name="Podicherti R."/>
            <person name="Tsui H.-C.T."/>
            <person name="Winkler M.E."/>
        </authorList>
    </citation>
    <scope>NUCLEOTIDE SEQUENCE</scope>
</reference>
<dbReference type="AlphaFoldDB" id="A0A381X0G9"/>
<evidence type="ECO:0008006" key="2">
    <source>
        <dbReference type="Google" id="ProtNLM"/>
    </source>
</evidence>
<accession>A0A381X0G9</accession>